<dbReference type="EMBL" id="CCKQ01007502">
    <property type="protein sequence ID" value="CDW78882.1"/>
    <property type="molecule type" value="Genomic_DNA"/>
</dbReference>
<dbReference type="InterPro" id="IPR020040">
    <property type="entry name" value="Ribosomal_uL6_a/b-dom"/>
</dbReference>
<keyword evidence="8" id="KW-1185">Reference proteome</keyword>
<dbReference type="Gene3D" id="3.90.930.12">
    <property type="entry name" value="Ribosomal protein L6, alpha-beta domain"/>
    <property type="match status" value="2"/>
</dbReference>
<reference evidence="7 8" key="1">
    <citation type="submission" date="2014-06" db="EMBL/GenBank/DDBJ databases">
        <authorList>
            <person name="Swart Estienne"/>
        </authorList>
    </citation>
    <scope>NUCLEOTIDE SEQUENCE [LARGE SCALE GENOMIC DNA]</scope>
    <source>
        <strain evidence="7 8">130c</strain>
    </source>
</reference>
<keyword evidence="5" id="KW-0687">Ribonucleoprotein</keyword>
<evidence type="ECO:0000259" key="6">
    <source>
        <dbReference type="Pfam" id="PF00347"/>
    </source>
</evidence>
<dbReference type="GO" id="GO:0019843">
    <property type="term" value="F:rRNA binding"/>
    <property type="evidence" value="ECO:0007669"/>
    <property type="project" value="UniProtKB-KW"/>
</dbReference>
<protein>
    <submittedName>
        <fullName evidence="7">60s ribosomal protein l9</fullName>
    </submittedName>
</protein>
<evidence type="ECO:0000256" key="2">
    <source>
        <dbReference type="ARBA" id="ARBA00022730"/>
    </source>
</evidence>
<dbReference type="Pfam" id="PF00347">
    <property type="entry name" value="Ribosomal_L6"/>
    <property type="match status" value="2"/>
</dbReference>
<keyword evidence="3" id="KW-0694">RNA-binding</keyword>
<evidence type="ECO:0000313" key="8">
    <source>
        <dbReference type="Proteomes" id="UP000039865"/>
    </source>
</evidence>
<organism evidence="7 8">
    <name type="scientific">Stylonychia lemnae</name>
    <name type="common">Ciliate</name>
    <dbReference type="NCBI Taxonomy" id="5949"/>
    <lineage>
        <taxon>Eukaryota</taxon>
        <taxon>Sar</taxon>
        <taxon>Alveolata</taxon>
        <taxon>Ciliophora</taxon>
        <taxon>Intramacronucleata</taxon>
        <taxon>Spirotrichea</taxon>
        <taxon>Stichotrichia</taxon>
        <taxon>Sporadotrichida</taxon>
        <taxon>Oxytrichidae</taxon>
        <taxon>Stylonychinae</taxon>
        <taxon>Stylonychia</taxon>
    </lineage>
</organism>
<sequence>MRTIVVEEWVHIPEGVTLTVKTRRVKVKGPKGEITKDFRHMPVEMKTMKQATKNRKGLYLNIKMWFGGSKQSCSVATLKSLVRNMITGVTDGYRYKMRLVHAHFPINVVIPKDGKSIEIKNFLGGKQAKKIEMLPGTTVKLNPDLKDEIIFEGIDNQNVSLTCAQVSQVCKIGDKDDRKFLDGIYVSEKGTQQ</sequence>
<evidence type="ECO:0000256" key="4">
    <source>
        <dbReference type="ARBA" id="ARBA00022980"/>
    </source>
</evidence>
<dbReference type="InterPro" id="IPR000702">
    <property type="entry name" value="Ribosomal_uL6-like"/>
</dbReference>
<proteinExistence type="inferred from homology"/>
<dbReference type="GO" id="GO:0022625">
    <property type="term" value="C:cytosolic large ribosomal subunit"/>
    <property type="evidence" value="ECO:0007669"/>
    <property type="project" value="TreeGrafter"/>
</dbReference>
<dbReference type="PROSITE" id="PS00700">
    <property type="entry name" value="RIBOSOMAL_L6_2"/>
    <property type="match status" value="1"/>
</dbReference>
<dbReference type="GO" id="GO:0003735">
    <property type="term" value="F:structural constituent of ribosome"/>
    <property type="evidence" value="ECO:0007669"/>
    <property type="project" value="InterPro"/>
</dbReference>
<accession>A0A078ABE2</accession>
<feature type="domain" description="Large ribosomal subunit protein uL6 alpha-beta" evidence="6">
    <location>
        <begin position="104"/>
        <end position="183"/>
    </location>
</feature>
<dbReference type="PANTHER" id="PTHR11655">
    <property type="entry name" value="60S/50S RIBOSOMAL PROTEIN L6/L9"/>
    <property type="match status" value="1"/>
</dbReference>
<dbReference type="OrthoDB" id="291967at2759"/>
<dbReference type="FunFam" id="3.90.930.12:FF:000008">
    <property type="entry name" value="50S ribosomal protein L6"/>
    <property type="match status" value="1"/>
</dbReference>
<dbReference type="InterPro" id="IPR002359">
    <property type="entry name" value="Ribosomal_uL6_CS2"/>
</dbReference>
<dbReference type="Proteomes" id="UP000039865">
    <property type="component" value="Unassembled WGS sequence"/>
</dbReference>
<comment type="similarity">
    <text evidence="1">Belongs to the universal ribosomal protein uL6 family.</text>
</comment>
<dbReference type="SUPFAM" id="SSF56053">
    <property type="entry name" value="Ribosomal protein L6"/>
    <property type="match status" value="2"/>
</dbReference>
<dbReference type="InterPro" id="IPR036789">
    <property type="entry name" value="Ribosomal_uL6-like_a/b-dom_sf"/>
</dbReference>
<keyword evidence="4 7" id="KW-0689">Ribosomal protein</keyword>
<dbReference type="InParanoid" id="A0A078ABE2"/>
<dbReference type="PIRSF" id="PIRSF002162">
    <property type="entry name" value="Ribosomal_L6"/>
    <property type="match status" value="1"/>
</dbReference>
<evidence type="ECO:0000256" key="1">
    <source>
        <dbReference type="ARBA" id="ARBA00009356"/>
    </source>
</evidence>
<gene>
    <name evidence="7" type="primary">Contig10359.g11053</name>
    <name evidence="7" type="ORF">STYLEM_7867</name>
</gene>
<dbReference type="FunCoup" id="A0A078ABE2">
    <property type="interactions" value="354"/>
</dbReference>
<name>A0A078ABE2_STYLE</name>
<dbReference type="PANTHER" id="PTHR11655:SF16">
    <property type="entry name" value="60S RIBOSOMAL PROTEIN L9"/>
    <property type="match status" value="1"/>
</dbReference>
<evidence type="ECO:0000256" key="3">
    <source>
        <dbReference type="ARBA" id="ARBA00022884"/>
    </source>
</evidence>
<evidence type="ECO:0000256" key="5">
    <source>
        <dbReference type="ARBA" id="ARBA00023274"/>
    </source>
</evidence>
<dbReference type="FunFam" id="3.90.930.12:FF:000004">
    <property type="entry name" value="60S ribosomal protein L9"/>
    <property type="match status" value="1"/>
</dbReference>
<dbReference type="GO" id="GO:0002181">
    <property type="term" value="P:cytoplasmic translation"/>
    <property type="evidence" value="ECO:0007669"/>
    <property type="project" value="TreeGrafter"/>
</dbReference>
<evidence type="ECO:0000313" key="7">
    <source>
        <dbReference type="EMBL" id="CDW78882.1"/>
    </source>
</evidence>
<keyword evidence="2" id="KW-0699">rRNA-binding</keyword>
<feature type="domain" description="Large ribosomal subunit protein uL6 alpha-beta" evidence="6">
    <location>
        <begin position="12"/>
        <end position="92"/>
    </location>
</feature>
<dbReference type="OMA" id="YAHFPMK"/>
<dbReference type="AlphaFoldDB" id="A0A078ABE2"/>